<name>A0A840DNT7_9MICO</name>
<dbReference type="FunFam" id="1.10.10.10:FF:000018">
    <property type="entry name" value="DNA-binding response regulator ResD"/>
    <property type="match status" value="1"/>
</dbReference>
<dbReference type="Gene3D" id="1.10.10.10">
    <property type="entry name" value="Winged helix-like DNA-binding domain superfamily/Winged helix DNA-binding domain"/>
    <property type="match status" value="1"/>
</dbReference>
<dbReference type="RefSeq" id="WP_343048753.1">
    <property type="nucleotide sequence ID" value="NZ_JACIFD010000004.1"/>
</dbReference>
<feature type="domain" description="Response regulatory" evidence="8">
    <location>
        <begin position="3"/>
        <end position="118"/>
    </location>
</feature>
<dbReference type="InterPro" id="IPR039420">
    <property type="entry name" value="WalR-like"/>
</dbReference>
<dbReference type="Gene3D" id="3.40.50.2300">
    <property type="match status" value="1"/>
</dbReference>
<dbReference type="Proteomes" id="UP000571183">
    <property type="component" value="Unassembled WGS sequence"/>
</dbReference>
<dbReference type="PANTHER" id="PTHR48111">
    <property type="entry name" value="REGULATOR OF RPOS"/>
    <property type="match status" value="1"/>
</dbReference>
<reference evidence="10" key="1">
    <citation type="submission" date="2020-08" db="EMBL/GenBank/DDBJ databases">
        <title>Sequencing the genomes of 1000 actinobacteria strains.</title>
        <authorList>
            <person name="Klenk H.-P."/>
        </authorList>
    </citation>
    <scope>NUCLEOTIDE SEQUENCE [LARGE SCALE GENOMIC DNA]</scope>
    <source>
        <strain evidence="10">DSM 27064</strain>
    </source>
</reference>
<gene>
    <name evidence="10" type="ORF">F5897_000501</name>
</gene>
<protein>
    <submittedName>
        <fullName evidence="10">DNA-binding response OmpR family regulator</fullName>
    </submittedName>
</protein>
<dbReference type="EMBL" id="JACIFD010000004">
    <property type="protein sequence ID" value="MBB4071209.1"/>
    <property type="molecule type" value="Genomic_DNA"/>
</dbReference>
<sequence length="230" mass="25918">MSKILVVDDDATVRGVVVDYLKADGHEVEQAENGPDALLIANKKRDFDLIILDLMLPGLDGLEVFRRLKSSQPELQIIMLTAKVAEADRILGLELGADDYLTKPFSPRELVLRVKAVLRRLVATSNHSAHDVVRDGDLVIDLDSRKATLANRELNLTLREFDLLVHLMTNPNIVMSRTELMGAVWGWDYGDSTTVTVHVRRLRGKIERDPSQPTRLVTVWGRGYRWEPTS</sequence>
<evidence type="ECO:0000256" key="7">
    <source>
        <dbReference type="PROSITE-ProRule" id="PRU01091"/>
    </source>
</evidence>
<proteinExistence type="predicted"/>
<organism evidence="10 11">
    <name type="scientific">Canibacter oris</name>
    <dbReference type="NCBI Taxonomy" id="1365628"/>
    <lineage>
        <taxon>Bacteria</taxon>
        <taxon>Bacillati</taxon>
        <taxon>Actinomycetota</taxon>
        <taxon>Actinomycetes</taxon>
        <taxon>Micrococcales</taxon>
        <taxon>Microbacteriaceae</taxon>
        <taxon>Canibacter</taxon>
    </lineage>
</organism>
<dbReference type="Pfam" id="PF00486">
    <property type="entry name" value="Trans_reg_C"/>
    <property type="match status" value="1"/>
</dbReference>
<evidence type="ECO:0000313" key="10">
    <source>
        <dbReference type="EMBL" id="MBB4071209.1"/>
    </source>
</evidence>
<dbReference type="CDD" id="cd00383">
    <property type="entry name" value="trans_reg_C"/>
    <property type="match status" value="1"/>
</dbReference>
<dbReference type="InterPro" id="IPR011006">
    <property type="entry name" value="CheY-like_superfamily"/>
</dbReference>
<dbReference type="InterPro" id="IPR036388">
    <property type="entry name" value="WH-like_DNA-bd_sf"/>
</dbReference>
<feature type="DNA-binding region" description="OmpR/PhoB-type" evidence="7">
    <location>
        <begin position="130"/>
        <end position="228"/>
    </location>
</feature>
<dbReference type="PROSITE" id="PS51755">
    <property type="entry name" value="OMPR_PHOB"/>
    <property type="match status" value="1"/>
</dbReference>
<evidence type="ECO:0000256" key="1">
    <source>
        <dbReference type="ARBA" id="ARBA00022553"/>
    </source>
</evidence>
<dbReference type="SUPFAM" id="SSF52172">
    <property type="entry name" value="CheY-like"/>
    <property type="match status" value="1"/>
</dbReference>
<dbReference type="GO" id="GO:0006355">
    <property type="term" value="P:regulation of DNA-templated transcription"/>
    <property type="evidence" value="ECO:0007669"/>
    <property type="project" value="InterPro"/>
</dbReference>
<dbReference type="AlphaFoldDB" id="A0A840DNT7"/>
<dbReference type="FunFam" id="3.40.50.2300:FF:000001">
    <property type="entry name" value="DNA-binding response regulator PhoB"/>
    <property type="match status" value="1"/>
</dbReference>
<keyword evidence="4 7" id="KW-0238">DNA-binding</keyword>
<evidence type="ECO:0000256" key="6">
    <source>
        <dbReference type="PROSITE-ProRule" id="PRU00169"/>
    </source>
</evidence>
<keyword evidence="11" id="KW-1185">Reference proteome</keyword>
<accession>A0A840DNT7</accession>
<dbReference type="GO" id="GO:0000156">
    <property type="term" value="F:phosphorelay response regulator activity"/>
    <property type="evidence" value="ECO:0007669"/>
    <property type="project" value="TreeGrafter"/>
</dbReference>
<evidence type="ECO:0000313" key="11">
    <source>
        <dbReference type="Proteomes" id="UP000571183"/>
    </source>
</evidence>
<feature type="modified residue" description="4-aspartylphosphate" evidence="6">
    <location>
        <position position="53"/>
    </location>
</feature>
<evidence type="ECO:0000256" key="4">
    <source>
        <dbReference type="ARBA" id="ARBA00023125"/>
    </source>
</evidence>
<dbReference type="Gene3D" id="6.10.250.690">
    <property type="match status" value="1"/>
</dbReference>
<dbReference type="InterPro" id="IPR001789">
    <property type="entry name" value="Sig_transdc_resp-reg_receiver"/>
</dbReference>
<dbReference type="PANTHER" id="PTHR48111:SF4">
    <property type="entry name" value="DNA-BINDING DUAL TRANSCRIPTIONAL REGULATOR OMPR"/>
    <property type="match status" value="1"/>
</dbReference>
<keyword evidence="2" id="KW-0902">Two-component regulatory system</keyword>
<dbReference type="Pfam" id="PF00072">
    <property type="entry name" value="Response_reg"/>
    <property type="match status" value="1"/>
</dbReference>
<keyword evidence="3" id="KW-0805">Transcription regulation</keyword>
<feature type="domain" description="OmpR/PhoB-type" evidence="9">
    <location>
        <begin position="130"/>
        <end position="228"/>
    </location>
</feature>
<keyword evidence="1 6" id="KW-0597">Phosphoprotein</keyword>
<dbReference type="SMART" id="SM00862">
    <property type="entry name" value="Trans_reg_C"/>
    <property type="match status" value="1"/>
</dbReference>
<evidence type="ECO:0000256" key="2">
    <source>
        <dbReference type="ARBA" id="ARBA00023012"/>
    </source>
</evidence>
<dbReference type="GO" id="GO:0032993">
    <property type="term" value="C:protein-DNA complex"/>
    <property type="evidence" value="ECO:0007669"/>
    <property type="project" value="TreeGrafter"/>
</dbReference>
<dbReference type="GO" id="GO:0005829">
    <property type="term" value="C:cytosol"/>
    <property type="evidence" value="ECO:0007669"/>
    <property type="project" value="TreeGrafter"/>
</dbReference>
<keyword evidence="5" id="KW-0804">Transcription</keyword>
<dbReference type="GO" id="GO:0000976">
    <property type="term" value="F:transcription cis-regulatory region binding"/>
    <property type="evidence" value="ECO:0007669"/>
    <property type="project" value="TreeGrafter"/>
</dbReference>
<evidence type="ECO:0000259" key="9">
    <source>
        <dbReference type="PROSITE" id="PS51755"/>
    </source>
</evidence>
<comment type="caution">
    <text evidence="10">The sequence shown here is derived from an EMBL/GenBank/DDBJ whole genome shotgun (WGS) entry which is preliminary data.</text>
</comment>
<dbReference type="InterPro" id="IPR001867">
    <property type="entry name" value="OmpR/PhoB-type_DNA-bd"/>
</dbReference>
<evidence type="ECO:0000256" key="5">
    <source>
        <dbReference type="ARBA" id="ARBA00023163"/>
    </source>
</evidence>
<evidence type="ECO:0000256" key="3">
    <source>
        <dbReference type="ARBA" id="ARBA00023015"/>
    </source>
</evidence>
<dbReference type="SMART" id="SM00448">
    <property type="entry name" value="REC"/>
    <property type="match status" value="1"/>
</dbReference>
<dbReference type="PROSITE" id="PS50110">
    <property type="entry name" value="RESPONSE_REGULATORY"/>
    <property type="match status" value="1"/>
</dbReference>
<evidence type="ECO:0000259" key="8">
    <source>
        <dbReference type="PROSITE" id="PS50110"/>
    </source>
</evidence>